<reference evidence="2" key="3">
    <citation type="submission" date="2014-01" db="EMBL/GenBank/DDBJ databases">
        <title>Evolution of pathogenesis and genome organization in the Tremellales.</title>
        <authorList>
            <person name="Cuomo C."/>
            <person name="Litvintseva A."/>
            <person name="Heitman J."/>
            <person name="Chen Y."/>
            <person name="Sun S."/>
            <person name="Springer D."/>
            <person name="Dromer F."/>
            <person name="Young S."/>
            <person name="Zeng Q."/>
            <person name="Chapman S."/>
            <person name="Gujja S."/>
            <person name="Saif S."/>
            <person name="Birren B."/>
        </authorList>
    </citation>
    <scope>NUCLEOTIDE SEQUENCE</scope>
    <source>
        <strain evidence="2">CBS 10118</strain>
    </source>
</reference>
<reference evidence="2" key="1">
    <citation type="submission" date="2013-07" db="EMBL/GenBank/DDBJ databases">
        <title>The Genome Sequence of Cryptococcus bestiolae CBS10118.</title>
        <authorList>
            <consortium name="The Broad Institute Genome Sequencing Platform"/>
            <person name="Cuomo C."/>
            <person name="Litvintseva A."/>
            <person name="Chen Y."/>
            <person name="Heitman J."/>
            <person name="Sun S."/>
            <person name="Springer D."/>
            <person name="Dromer F."/>
            <person name="Young S.K."/>
            <person name="Zeng Q."/>
            <person name="Gargeya S."/>
            <person name="Fitzgerald M."/>
            <person name="Abouelleil A."/>
            <person name="Alvarado L."/>
            <person name="Berlin A.M."/>
            <person name="Chapman S.B."/>
            <person name="Dewar J."/>
            <person name="Goldberg J."/>
            <person name="Griggs A."/>
            <person name="Gujja S."/>
            <person name="Hansen M."/>
            <person name="Howarth C."/>
            <person name="Imamovic A."/>
            <person name="Larimer J."/>
            <person name="McCowan C."/>
            <person name="Murphy C."/>
            <person name="Pearson M."/>
            <person name="Priest M."/>
            <person name="Roberts A."/>
            <person name="Saif S."/>
            <person name="Shea T."/>
            <person name="Sykes S."/>
            <person name="Wortman J."/>
            <person name="Nusbaum C."/>
            <person name="Birren B."/>
        </authorList>
    </citation>
    <scope>NUCLEOTIDE SEQUENCE [LARGE SCALE GENOMIC DNA]</scope>
    <source>
        <strain evidence="2">CBS 10118</strain>
    </source>
</reference>
<dbReference type="RefSeq" id="XP_019048883.1">
    <property type="nucleotide sequence ID" value="XM_019189321.1"/>
</dbReference>
<dbReference type="EMBL" id="KI894019">
    <property type="protein sequence ID" value="OCF27813.1"/>
    <property type="molecule type" value="Genomic_DNA"/>
</dbReference>
<reference evidence="3" key="4">
    <citation type="submission" date="2024-02" db="EMBL/GenBank/DDBJ databases">
        <title>Comparative genomics of Cryptococcus and Kwoniella reveals pathogenesis evolution and contrasting modes of karyotype evolution via chromosome fusion or intercentromeric recombination.</title>
        <authorList>
            <person name="Coelho M.A."/>
            <person name="David-Palma M."/>
            <person name="Shea T."/>
            <person name="Bowers K."/>
            <person name="McGinley-Smith S."/>
            <person name="Mohammad A.W."/>
            <person name="Gnirke A."/>
            <person name="Yurkov A.M."/>
            <person name="Nowrousian M."/>
            <person name="Sun S."/>
            <person name="Cuomo C.A."/>
            <person name="Heitman J."/>
        </authorList>
    </citation>
    <scope>NUCLEOTIDE SEQUENCE</scope>
    <source>
        <strain evidence="3">CBS 10118</strain>
    </source>
</reference>
<name>A0A1B9G9X6_9TREE</name>
<proteinExistence type="predicted"/>
<sequence>MSRSQPHPSSRKPSAASSSLKDRFTRMPNFPKASSISTSAVSGYSKLATEKWHAYHSHGDITLRSEDGKLFGADSWRLAKSSTVFHDMLEIAGPGTSSSSKKSGKRVPDPPIDMEVSSFVLELFLNLINVSIPLIPAFLPFRQIRELAELCEKFNINSSVQDHISQALQLAGVLEPWDLLLYACTKQRVELARRALEFMGPHGFIKVYPDVCGPEEPPSLRSIPFWSRFCLLSPSWQQELLLKVFQEPEYAVPEDPASAFDGFAKMVFKPWDQVVKDFNPRKQTLIRRLNIGTLIFEGTSTQGVTLERFRSDMDGVADTVFSDMLQIPQPLGNASVSTSKKRKRVDEVSPIDMKVSPIVLEAFLNLVNVSIPIPPYHLAFNEVQHLHSLCETFDIQYNIRHRVNRLLESAGKQDPWDLLAYASSRGDVSLARKALAFMGPDGFVGAGPSISIMGTHTLTKPKPNESLRSKSFSYRLNLLPDSWRRELVSLVFETPSFTADHSMQTRSKHKTTRTSKNKRTLGASTIPQRPFKRMETGTILRSERKGWSGTFEVKINWNTVVEDFNPQTW</sequence>
<dbReference type="KEGG" id="kbi:30207061"/>
<dbReference type="AlphaFoldDB" id="A0A1B9G9X6"/>
<feature type="region of interest" description="Disordered" evidence="1">
    <location>
        <begin position="1"/>
        <end position="31"/>
    </location>
</feature>
<evidence type="ECO:0000313" key="2">
    <source>
        <dbReference type="EMBL" id="OCF27813.1"/>
    </source>
</evidence>
<evidence type="ECO:0000313" key="3">
    <source>
        <dbReference type="EMBL" id="WVW81953.1"/>
    </source>
</evidence>
<dbReference type="EMBL" id="CP144542">
    <property type="protein sequence ID" value="WVW81953.1"/>
    <property type="molecule type" value="Genomic_DNA"/>
</dbReference>
<dbReference type="OrthoDB" id="2563850at2759"/>
<dbReference type="Proteomes" id="UP000092730">
    <property type="component" value="Chromosome 2"/>
</dbReference>
<keyword evidence="4" id="KW-1185">Reference proteome</keyword>
<reference evidence="3" key="2">
    <citation type="submission" date="2013-07" db="EMBL/GenBank/DDBJ databases">
        <authorList>
            <consortium name="The Broad Institute Genome Sequencing Platform"/>
            <person name="Cuomo C."/>
            <person name="Litvintseva A."/>
            <person name="Chen Y."/>
            <person name="Heitman J."/>
            <person name="Sun S."/>
            <person name="Springer D."/>
            <person name="Dromer F."/>
            <person name="Young S.K."/>
            <person name="Zeng Q."/>
            <person name="Gargeya S."/>
            <person name="Fitzgerald M."/>
            <person name="Abouelleil A."/>
            <person name="Alvarado L."/>
            <person name="Berlin A.M."/>
            <person name="Chapman S.B."/>
            <person name="Dewar J."/>
            <person name="Goldberg J."/>
            <person name="Griggs A."/>
            <person name="Gujja S."/>
            <person name="Hansen M."/>
            <person name="Howarth C."/>
            <person name="Imamovic A."/>
            <person name="Larimer J."/>
            <person name="McCowan C."/>
            <person name="Murphy C."/>
            <person name="Pearson M."/>
            <person name="Priest M."/>
            <person name="Roberts A."/>
            <person name="Saif S."/>
            <person name="Shea T."/>
            <person name="Sykes S."/>
            <person name="Wortman J."/>
            <person name="Nusbaum C."/>
            <person name="Birren B."/>
        </authorList>
    </citation>
    <scope>NUCLEOTIDE SEQUENCE</scope>
    <source>
        <strain evidence="3">CBS 10118</strain>
    </source>
</reference>
<dbReference type="VEuPathDB" id="FungiDB:I302_02662"/>
<evidence type="ECO:0000313" key="4">
    <source>
        <dbReference type="Proteomes" id="UP000092730"/>
    </source>
</evidence>
<dbReference type="GeneID" id="30207061"/>
<feature type="region of interest" description="Disordered" evidence="1">
    <location>
        <begin position="501"/>
        <end position="521"/>
    </location>
</feature>
<feature type="compositionally biased region" description="Basic residues" evidence="1">
    <location>
        <begin position="506"/>
        <end position="519"/>
    </location>
</feature>
<gene>
    <name evidence="2" type="ORF">I302_02662</name>
    <name evidence="3" type="ORF">I302_103956</name>
</gene>
<evidence type="ECO:0000256" key="1">
    <source>
        <dbReference type="SAM" id="MobiDB-lite"/>
    </source>
</evidence>
<organism evidence="2">
    <name type="scientific">Kwoniella bestiolae CBS 10118</name>
    <dbReference type="NCBI Taxonomy" id="1296100"/>
    <lineage>
        <taxon>Eukaryota</taxon>
        <taxon>Fungi</taxon>
        <taxon>Dikarya</taxon>
        <taxon>Basidiomycota</taxon>
        <taxon>Agaricomycotina</taxon>
        <taxon>Tremellomycetes</taxon>
        <taxon>Tremellales</taxon>
        <taxon>Cryptococcaceae</taxon>
        <taxon>Kwoniella</taxon>
    </lineage>
</organism>
<protein>
    <recommendedName>
        <fullName evidence="5">BTB domain-containing protein</fullName>
    </recommendedName>
</protein>
<accession>A0A1B9G9X6</accession>
<evidence type="ECO:0008006" key="5">
    <source>
        <dbReference type="Google" id="ProtNLM"/>
    </source>
</evidence>